<dbReference type="InterPro" id="IPR003779">
    <property type="entry name" value="CMD-like"/>
</dbReference>
<accession>A0A934IVJ7</accession>
<comment type="caution">
    <text evidence="2">The sequence shown here is derived from an EMBL/GenBank/DDBJ whole genome shotgun (WGS) entry which is preliminary data.</text>
</comment>
<organism evidence="2 3">
    <name type="scientific">Devosia sediminis</name>
    <dbReference type="NCBI Taxonomy" id="2798801"/>
    <lineage>
        <taxon>Bacteria</taxon>
        <taxon>Pseudomonadati</taxon>
        <taxon>Pseudomonadota</taxon>
        <taxon>Alphaproteobacteria</taxon>
        <taxon>Hyphomicrobiales</taxon>
        <taxon>Devosiaceae</taxon>
        <taxon>Devosia</taxon>
    </lineage>
</organism>
<dbReference type="PANTHER" id="PTHR34846">
    <property type="entry name" value="4-CARBOXYMUCONOLACTONE DECARBOXYLASE FAMILY PROTEIN (AFU_ORTHOLOGUE AFUA_6G11590)"/>
    <property type="match status" value="1"/>
</dbReference>
<dbReference type="InterPro" id="IPR004675">
    <property type="entry name" value="AhpD_core"/>
</dbReference>
<dbReference type="GO" id="GO:0051920">
    <property type="term" value="F:peroxiredoxin activity"/>
    <property type="evidence" value="ECO:0007669"/>
    <property type="project" value="InterPro"/>
</dbReference>
<evidence type="ECO:0000313" key="3">
    <source>
        <dbReference type="Proteomes" id="UP000602124"/>
    </source>
</evidence>
<evidence type="ECO:0000259" key="1">
    <source>
        <dbReference type="Pfam" id="PF02627"/>
    </source>
</evidence>
<keyword evidence="3" id="KW-1185">Reference proteome</keyword>
<proteinExistence type="predicted"/>
<feature type="domain" description="Carboxymuconolactone decarboxylase-like" evidence="1">
    <location>
        <begin position="22"/>
        <end position="97"/>
    </location>
</feature>
<dbReference type="Proteomes" id="UP000602124">
    <property type="component" value="Unassembled WGS sequence"/>
</dbReference>
<dbReference type="Pfam" id="PF02627">
    <property type="entry name" value="CMD"/>
    <property type="match status" value="1"/>
</dbReference>
<dbReference type="Gene3D" id="1.20.1290.10">
    <property type="entry name" value="AhpD-like"/>
    <property type="match status" value="1"/>
</dbReference>
<protein>
    <submittedName>
        <fullName evidence="2">Carboxymuconolactone decarboxylase family protein</fullName>
    </submittedName>
</protein>
<dbReference type="RefSeq" id="WP_198874357.1">
    <property type="nucleotide sequence ID" value="NZ_JAEKMH010000001.1"/>
</dbReference>
<gene>
    <name evidence="2" type="ORF">JEQ47_00095</name>
</gene>
<dbReference type="InterPro" id="IPR029032">
    <property type="entry name" value="AhpD-like"/>
</dbReference>
<name>A0A934IVJ7_9HYPH</name>
<dbReference type="NCBIfam" id="TIGR00778">
    <property type="entry name" value="ahpD_dom"/>
    <property type="match status" value="1"/>
</dbReference>
<dbReference type="PANTHER" id="PTHR34846:SF7">
    <property type="entry name" value="BLL7811 PROTEIN"/>
    <property type="match status" value="1"/>
</dbReference>
<dbReference type="EMBL" id="JAEKMH010000001">
    <property type="protein sequence ID" value="MBJ3783102.1"/>
    <property type="molecule type" value="Genomic_DNA"/>
</dbReference>
<dbReference type="AlphaFoldDB" id="A0A934IVJ7"/>
<sequence length="158" mass="17000">MTQRMQNPAFAIANVGPALISLGQALGAARTGNIQPKLVLLTHVRTSQLNGCSYCVSFHSREARKAGETEDRLYAVAAFRHSSLFSPAEKVALELTEAVTVVGSGEMVSDALWAEAGRYFTQEELAALLLEIATTNLWNRLNAATRQQFHLKAAAAAA</sequence>
<evidence type="ECO:0000313" key="2">
    <source>
        <dbReference type="EMBL" id="MBJ3783102.1"/>
    </source>
</evidence>
<dbReference type="SUPFAM" id="SSF69118">
    <property type="entry name" value="AhpD-like"/>
    <property type="match status" value="1"/>
</dbReference>
<reference evidence="2" key="1">
    <citation type="submission" date="2020-12" db="EMBL/GenBank/DDBJ databases">
        <title>Devosia sp. MSA67 isolated from Mo River.</title>
        <authorList>
            <person name="Ma F."/>
            <person name="Zi Z."/>
        </authorList>
    </citation>
    <scope>NUCLEOTIDE SEQUENCE</scope>
    <source>
        <strain evidence="2">MSA67</strain>
    </source>
</reference>